<reference evidence="11" key="1">
    <citation type="submission" date="2023-05" db="EMBL/GenBank/DDBJ databases">
        <title>[olsenella] sp. nov., isolated from a pig farm feces dump.</title>
        <authorList>
            <person name="Chang Y.-H."/>
        </authorList>
    </citation>
    <scope>NUCLEOTIDE SEQUENCE</scope>
    <source>
        <strain evidence="11">YH-ols2217</strain>
    </source>
</reference>
<sequence>MILFPAVDLLAGRVVRLERGDRSRVTVYSDDPAAVAEQFRDAGAQWVHVVDLSSAFEEDGAARAANDAAIRAIASVPGLSLDVGGGVRSLERVETLLDLGVERVAMGTPLVKDRALARAAAAEYGPHLVADVAARDGVVRVNGWREGTDLWLTELLGELAEMGFEHVVYTDIARDGMQAGVDGAAYRAASRAAGFPVVASGGVSTIEDVRALAALGPAVIEGVITGRALYEGTLDLREALAVLGGTPVPDAFVPASGTPVSDASVPGKEQPC</sequence>
<dbReference type="InterPro" id="IPR006062">
    <property type="entry name" value="His_biosynth"/>
</dbReference>
<keyword evidence="12" id="KW-1185">Reference proteome</keyword>
<dbReference type="InterPro" id="IPR013785">
    <property type="entry name" value="Aldolase_TIM"/>
</dbReference>
<evidence type="ECO:0000256" key="5">
    <source>
        <dbReference type="ARBA" id="ARBA00022490"/>
    </source>
</evidence>
<evidence type="ECO:0000256" key="6">
    <source>
        <dbReference type="ARBA" id="ARBA00022605"/>
    </source>
</evidence>
<comment type="caution">
    <text evidence="9">Lacks conserved residue(s) required for the propagation of feature annotation.</text>
</comment>
<dbReference type="EC" id="5.3.1.16" evidence="9"/>
<evidence type="ECO:0000313" key="11">
    <source>
        <dbReference type="EMBL" id="MDJ1128773.1"/>
    </source>
</evidence>
<keyword evidence="7 9" id="KW-0368">Histidine biosynthesis</keyword>
<dbReference type="SUPFAM" id="SSF51366">
    <property type="entry name" value="Ribulose-phoshate binding barrel"/>
    <property type="match status" value="1"/>
</dbReference>
<dbReference type="Pfam" id="PF00977">
    <property type="entry name" value="His_biosynth"/>
    <property type="match status" value="1"/>
</dbReference>
<evidence type="ECO:0000256" key="2">
    <source>
        <dbReference type="ARBA" id="ARBA00004496"/>
    </source>
</evidence>
<keyword evidence="8 9" id="KW-0413">Isomerase</keyword>
<evidence type="ECO:0000256" key="7">
    <source>
        <dbReference type="ARBA" id="ARBA00023102"/>
    </source>
</evidence>
<comment type="caution">
    <text evidence="11">The sequence shown here is derived from an EMBL/GenBank/DDBJ whole genome shotgun (WGS) entry which is preliminary data.</text>
</comment>
<comment type="similarity">
    <text evidence="4 9 10">Belongs to the HisA/HisF family.</text>
</comment>
<gene>
    <name evidence="9" type="primary">hisA</name>
    <name evidence="11" type="ORF">QJ043_01550</name>
</gene>
<dbReference type="InterPro" id="IPR044524">
    <property type="entry name" value="Isoase_HisA-like"/>
</dbReference>
<evidence type="ECO:0000313" key="12">
    <source>
        <dbReference type="Proteomes" id="UP001431693"/>
    </source>
</evidence>
<dbReference type="InterPro" id="IPR023016">
    <property type="entry name" value="HisA/PriA"/>
</dbReference>
<comment type="subcellular location">
    <subcellularLocation>
        <location evidence="2 9">Cytoplasm</location>
    </subcellularLocation>
</comment>
<dbReference type="EMBL" id="JASJEX010000001">
    <property type="protein sequence ID" value="MDJ1128773.1"/>
    <property type="molecule type" value="Genomic_DNA"/>
</dbReference>
<comment type="pathway">
    <text evidence="3 9">Amino-acid biosynthesis; L-histidine biosynthesis; L-histidine from 5-phospho-alpha-D-ribose 1-diphosphate: step 4/9.</text>
</comment>
<proteinExistence type="inferred from homology"/>
<evidence type="ECO:0000256" key="9">
    <source>
        <dbReference type="HAMAP-Rule" id="MF_01014"/>
    </source>
</evidence>
<accession>A0ABT6ZJS6</accession>
<dbReference type="PANTHER" id="PTHR43090">
    <property type="entry name" value="1-(5-PHOSPHORIBOSYL)-5-[(5-PHOSPHORIBOSYLAMINO)METHYLIDENEAMINO] IMIDAZOLE-4-CARBOXAMIDE ISOMERASE"/>
    <property type="match status" value="1"/>
</dbReference>
<evidence type="ECO:0000256" key="3">
    <source>
        <dbReference type="ARBA" id="ARBA00005133"/>
    </source>
</evidence>
<keyword evidence="6 9" id="KW-0028">Amino-acid biosynthesis</keyword>
<dbReference type="PANTHER" id="PTHR43090:SF2">
    <property type="entry name" value="1-(5-PHOSPHORIBOSYL)-5-[(5-PHOSPHORIBOSYLAMINO)METHYLIDENEAMINO] IMIDAZOLE-4-CARBOXAMIDE ISOMERASE"/>
    <property type="match status" value="1"/>
</dbReference>
<dbReference type="Gene3D" id="3.20.20.70">
    <property type="entry name" value="Aldolase class I"/>
    <property type="match status" value="1"/>
</dbReference>
<protein>
    <recommendedName>
        <fullName evidence="9">1-(5-phosphoribosyl)-5-[(5-phosphoribosylamino)methylideneamino] imidazole-4-carboxamide isomerase</fullName>
        <ecNumber evidence="9">5.3.1.16</ecNumber>
    </recommendedName>
    <alternativeName>
        <fullName evidence="9">Phosphoribosylformimino-5-aminoimidazole carboxamide ribotide isomerase</fullName>
    </alternativeName>
</protein>
<name>A0ABT6ZJS6_9ACTN</name>
<dbReference type="RefSeq" id="WP_283712413.1">
    <property type="nucleotide sequence ID" value="NZ_JASJEW010000001.1"/>
</dbReference>
<keyword evidence="5 9" id="KW-0963">Cytoplasm</keyword>
<evidence type="ECO:0000256" key="4">
    <source>
        <dbReference type="ARBA" id="ARBA00009667"/>
    </source>
</evidence>
<evidence type="ECO:0000256" key="1">
    <source>
        <dbReference type="ARBA" id="ARBA00000901"/>
    </source>
</evidence>
<dbReference type="InterPro" id="IPR011060">
    <property type="entry name" value="RibuloseP-bd_barrel"/>
</dbReference>
<dbReference type="CDD" id="cd04732">
    <property type="entry name" value="HisA"/>
    <property type="match status" value="1"/>
</dbReference>
<dbReference type="Proteomes" id="UP001431693">
    <property type="component" value="Unassembled WGS sequence"/>
</dbReference>
<dbReference type="HAMAP" id="MF_01014">
    <property type="entry name" value="HisA"/>
    <property type="match status" value="1"/>
</dbReference>
<comment type="catalytic activity">
    <reaction evidence="1 9">
        <text>1-(5-phospho-beta-D-ribosyl)-5-[(5-phospho-beta-D-ribosylamino)methylideneamino]imidazole-4-carboxamide = 5-[(5-phospho-1-deoxy-D-ribulos-1-ylimino)methylamino]-1-(5-phospho-beta-D-ribosyl)imidazole-4-carboxamide</text>
        <dbReference type="Rhea" id="RHEA:15469"/>
        <dbReference type="ChEBI" id="CHEBI:58435"/>
        <dbReference type="ChEBI" id="CHEBI:58525"/>
        <dbReference type="EC" id="5.3.1.16"/>
    </reaction>
</comment>
<feature type="active site" description="Proton acceptor" evidence="9">
    <location>
        <position position="8"/>
    </location>
</feature>
<evidence type="ECO:0000256" key="8">
    <source>
        <dbReference type="ARBA" id="ARBA00023235"/>
    </source>
</evidence>
<organism evidence="11 12">
    <name type="scientific">Kribbibacterium absianum</name>
    <dbReference type="NCBI Taxonomy" id="3044210"/>
    <lineage>
        <taxon>Bacteria</taxon>
        <taxon>Bacillati</taxon>
        <taxon>Actinomycetota</taxon>
        <taxon>Coriobacteriia</taxon>
        <taxon>Coriobacteriales</taxon>
        <taxon>Kribbibacteriaceae</taxon>
        <taxon>Kribbibacterium</taxon>
    </lineage>
</organism>
<evidence type="ECO:0000256" key="10">
    <source>
        <dbReference type="RuleBase" id="RU003657"/>
    </source>
</evidence>